<feature type="compositionally biased region" description="Basic and acidic residues" evidence="1">
    <location>
        <begin position="108"/>
        <end position="119"/>
    </location>
</feature>
<organism evidence="2">
    <name type="scientific">Alexandrium andersonii</name>
    <dbReference type="NCBI Taxonomy" id="327968"/>
    <lineage>
        <taxon>Eukaryota</taxon>
        <taxon>Sar</taxon>
        <taxon>Alveolata</taxon>
        <taxon>Dinophyceae</taxon>
        <taxon>Gonyaulacales</taxon>
        <taxon>Pyrocystaceae</taxon>
        <taxon>Alexandrium</taxon>
    </lineage>
</organism>
<dbReference type="EMBL" id="HBGQ01012147">
    <property type="protein sequence ID" value="CAD9374977.1"/>
    <property type="molecule type" value="Transcribed_RNA"/>
</dbReference>
<protein>
    <submittedName>
        <fullName evidence="2">Uncharacterized protein</fullName>
    </submittedName>
</protein>
<gene>
    <name evidence="2" type="ORF">AAND1436_LOCUS5946</name>
</gene>
<feature type="region of interest" description="Disordered" evidence="1">
    <location>
        <begin position="108"/>
        <end position="160"/>
    </location>
</feature>
<sequence>MDHFADHFKAAAKHVSETSLENNRALIRTLSSYDRLDLNRALVILKANSQDDSVYIPSRRRTTFQKSLRVVAPGQFSEVDAATGTQEQHAHQEAAGAEYVVCEQEVAKPEKVAPEKEAQPSDSASVTSFHKVEQPQQFNGVGSFSSGLSGTEVVAVTPTK</sequence>
<accession>A0A7S2F6H5</accession>
<evidence type="ECO:0000313" key="2">
    <source>
        <dbReference type="EMBL" id="CAD9374977.1"/>
    </source>
</evidence>
<reference evidence="2" key="1">
    <citation type="submission" date="2021-01" db="EMBL/GenBank/DDBJ databases">
        <authorList>
            <person name="Corre E."/>
            <person name="Pelletier E."/>
            <person name="Niang G."/>
            <person name="Scheremetjew M."/>
            <person name="Finn R."/>
            <person name="Kale V."/>
            <person name="Holt S."/>
            <person name="Cochrane G."/>
            <person name="Meng A."/>
            <person name="Brown T."/>
            <person name="Cohen L."/>
        </authorList>
    </citation>
    <scope>NUCLEOTIDE SEQUENCE</scope>
    <source>
        <strain evidence="2">CCMP2222</strain>
    </source>
</reference>
<name>A0A7S2F6H5_9DINO</name>
<evidence type="ECO:0000256" key="1">
    <source>
        <dbReference type="SAM" id="MobiDB-lite"/>
    </source>
</evidence>
<feature type="compositionally biased region" description="Polar residues" evidence="1">
    <location>
        <begin position="120"/>
        <end position="149"/>
    </location>
</feature>
<proteinExistence type="predicted"/>
<dbReference type="AlphaFoldDB" id="A0A7S2F6H5"/>